<keyword evidence="6" id="KW-0677">Repeat</keyword>
<evidence type="ECO:0000256" key="4">
    <source>
        <dbReference type="ARBA" id="ARBA00022692"/>
    </source>
</evidence>
<name>A0A3Q2YXQ7_HIPCM</name>
<comment type="function">
    <text evidence="1">Potential calcium-dependent cell-adhesion protein. May be involved in the establishment and maintenance of specific neuronal connections in the brain.</text>
</comment>
<reference evidence="16" key="2">
    <citation type="submission" date="2025-09" db="UniProtKB">
        <authorList>
            <consortium name="Ensembl"/>
        </authorList>
    </citation>
    <scope>IDENTIFICATION</scope>
</reference>
<keyword evidence="3" id="KW-1003">Cell membrane</keyword>
<sequence length="802" mass="88483">MKRQVLLFVWSYFVGSVLGQVTYSIPEEMSKGSLVGNIAQDLGLDLKRLKSGRARIHSGDNAEYLELDKERGLLLVKERIDRETLCGETTLCALHLQMILENPMELFRITIEITDINDGAPRFASGSKRFEISESAIVGSKFVLEKAIDADIGTNGLQSYSLSPTNNFQLKLESQSDGHKKVEMILQKALDREQQEKLSLLLTAFDGGQPRRSGTMQIIVHVLDVNDNAPMFSQTLYKATIRENAPKGTRVITVSASDKDSGSNGEIAFVISQNTLISELFQINSATGDIILTGDVDYEKSKVLQIDIEAVDNGGLSDSSKILIDVIDVNDNSPQMKILSKSDSISEDSAENTVVTMLSVSDPDSGSNGGVKCHTNNDIPFKIENTINGFYSLLTEVDLDRESASEYNITVTCSDEGVPSLSSSVTLTLHISDVNDNAPVFERSSYEAYVVENNTPGLSVLTLKASDADWNQNARLSYILEESSVNGVPVSSYVSVNAESGVIHAVRSFDYEQLKEFHFRVRAQDGGSPPLSSNVSVHILIQDQNDNGPQVLYPVQTGGSLLAEMVPRSADVGYLVTKVVAVDVDSGQNAWLSYKVHKATDRALFEVGLHNGEIRTVRQVTDKDAVKQRLTVVVEDNGRPSRSATVIVNVAVANSFPQVLSEFTDLSMHDKEYNDQLTFYLVLALAVVSFLFITCLLLIISVKVYRWRQSRVLYHSNLPVIPYCPPRYSDTLGTGTLPHLYNYEVCRTTDSRKSDCKLDKAACHNMLVMDPSFTGTMQKMQNEKNILDEPDSPLEVGHLWLN</sequence>
<dbReference type="Pfam" id="PF08266">
    <property type="entry name" value="Cadherin_2"/>
    <property type="match status" value="1"/>
</dbReference>
<dbReference type="OMA" id="HCKINDE"/>
<evidence type="ECO:0000256" key="1">
    <source>
        <dbReference type="ARBA" id="ARBA00003436"/>
    </source>
</evidence>
<dbReference type="InterPro" id="IPR050174">
    <property type="entry name" value="Protocadherin/Cadherin-CA"/>
</dbReference>
<feature type="signal peptide" evidence="14">
    <location>
        <begin position="1"/>
        <end position="19"/>
    </location>
</feature>
<keyword evidence="11" id="KW-0325">Glycoprotein</keyword>
<comment type="subcellular location">
    <subcellularLocation>
        <location evidence="2">Cell membrane</location>
        <topology evidence="2">Single-pass type I membrane protein</topology>
    </subcellularLocation>
</comment>
<dbReference type="FunFam" id="2.60.40.60:FF:000001">
    <property type="entry name" value="Protocadherin alpha 2"/>
    <property type="match status" value="1"/>
</dbReference>
<feature type="domain" description="Cadherin" evidence="15">
    <location>
        <begin position="344"/>
        <end position="441"/>
    </location>
</feature>
<keyword evidence="7 12" id="KW-0106">Calcium</keyword>
<keyword evidence="5 14" id="KW-0732">Signal</keyword>
<accession>A0A3Q2YXQ7</accession>
<proteinExistence type="predicted"/>
<dbReference type="GO" id="GO:0005886">
    <property type="term" value="C:plasma membrane"/>
    <property type="evidence" value="ECO:0007669"/>
    <property type="project" value="UniProtKB-SubCell"/>
</dbReference>
<evidence type="ECO:0000256" key="11">
    <source>
        <dbReference type="ARBA" id="ARBA00023180"/>
    </source>
</evidence>
<dbReference type="GO" id="GO:0009653">
    <property type="term" value="P:anatomical structure morphogenesis"/>
    <property type="evidence" value="ECO:0007669"/>
    <property type="project" value="UniProtKB-ARBA"/>
</dbReference>
<evidence type="ECO:0000256" key="6">
    <source>
        <dbReference type="ARBA" id="ARBA00022737"/>
    </source>
</evidence>
<protein>
    <recommendedName>
        <fullName evidence="15">Cadherin domain-containing protein</fullName>
    </recommendedName>
</protein>
<feature type="domain" description="Cadherin" evidence="15">
    <location>
        <begin position="233"/>
        <end position="336"/>
    </location>
</feature>
<dbReference type="FunFam" id="2.60.40.60:FF:000002">
    <property type="entry name" value="Protocadherin alpha 2"/>
    <property type="match status" value="1"/>
</dbReference>
<dbReference type="PROSITE" id="PS00232">
    <property type="entry name" value="CADHERIN_1"/>
    <property type="match status" value="3"/>
</dbReference>
<feature type="domain" description="Cadherin" evidence="15">
    <location>
        <begin position="24"/>
        <end position="123"/>
    </location>
</feature>
<dbReference type="SMART" id="SM00112">
    <property type="entry name" value="CA"/>
    <property type="match status" value="6"/>
</dbReference>
<evidence type="ECO:0000256" key="14">
    <source>
        <dbReference type="SAM" id="SignalP"/>
    </source>
</evidence>
<evidence type="ECO:0000256" key="8">
    <source>
        <dbReference type="ARBA" id="ARBA00022889"/>
    </source>
</evidence>
<dbReference type="PRINTS" id="PR00205">
    <property type="entry name" value="CADHERIN"/>
</dbReference>
<feature type="chain" id="PRO_5018748971" description="Cadherin domain-containing protein" evidence="14">
    <location>
        <begin position="20"/>
        <end position="802"/>
    </location>
</feature>
<dbReference type="FunFam" id="2.60.40.60:FF:000006">
    <property type="entry name" value="Protocadherin alpha 2"/>
    <property type="match status" value="1"/>
</dbReference>
<keyword evidence="8" id="KW-0130">Cell adhesion</keyword>
<dbReference type="PROSITE" id="PS50268">
    <property type="entry name" value="CADHERIN_2"/>
    <property type="match status" value="6"/>
</dbReference>
<reference evidence="16" key="1">
    <citation type="submission" date="2025-08" db="UniProtKB">
        <authorList>
            <consortium name="Ensembl"/>
        </authorList>
    </citation>
    <scope>IDENTIFICATION</scope>
</reference>
<dbReference type="PANTHER" id="PTHR24028">
    <property type="entry name" value="CADHERIN-87A"/>
    <property type="match status" value="1"/>
</dbReference>
<evidence type="ECO:0000313" key="17">
    <source>
        <dbReference type="Proteomes" id="UP000264820"/>
    </source>
</evidence>
<evidence type="ECO:0000259" key="15">
    <source>
        <dbReference type="PROSITE" id="PS50268"/>
    </source>
</evidence>
<keyword evidence="4 13" id="KW-0812">Transmembrane</keyword>
<dbReference type="FunFam" id="2.60.40.60:FF:000007">
    <property type="entry name" value="Protocadherin alpha 2"/>
    <property type="match status" value="1"/>
</dbReference>
<feature type="domain" description="Cadherin" evidence="15">
    <location>
        <begin position="566"/>
        <end position="663"/>
    </location>
</feature>
<evidence type="ECO:0000256" key="13">
    <source>
        <dbReference type="SAM" id="Phobius"/>
    </source>
</evidence>
<dbReference type="AlphaFoldDB" id="A0A3Q2YXQ7"/>
<dbReference type="FunFam" id="2.60.40.60:FF:000004">
    <property type="entry name" value="Protocadherin 1 gamma 2"/>
    <property type="match status" value="1"/>
</dbReference>
<dbReference type="CDD" id="cd11304">
    <property type="entry name" value="Cadherin_repeat"/>
    <property type="match status" value="5"/>
</dbReference>
<dbReference type="InterPro" id="IPR032455">
    <property type="entry name" value="Cadherin_C"/>
</dbReference>
<evidence type="ECO:0000256" key="12">
    <source>
        <dbReference type="PROSITE-ProRule" id="PRU00043"/>
    </source>
</evidence>
<dbReference type="Ensembl" id="ENSHCOT00000025565.1">
    <property type="protein sequence ID" value="ENSHCOP00000022979.1"/>
    <property type="gene ID" value="ENSHCOG00000011151.1"/>
</dbReference>
<evidence type="ECO:0000256" key="7">
    <source>
        <dbReference type="ARBA" id="ARBA00022837"/>
    </source>
</evidence>
<keyword evidence="9 13" id="KW-1133">Transmembrane helix</keyword>
<dbReference type="SUPFAM" id="SSF49313">
    <property type="entry name" value="Cadherin-like"/>
    <property type="match status" value="6"/>
</dbReference>
<evidence type="ECO:0000256" key="2">
    <source>
        <dbReference type="ARBA" id="ARBA00004251"/>
    </source>
</evidence>
<dbReference type="Pfam" id="PF16492">
    <property type="entry name" value="Cadherin_C_2"/>
    <property type="match status" value="1"/>
</dbReference>
<dbReference type="InterPro" id="IPR013164">
    <property type="entry name" value="Cadherin_N"/>
</dbReference>
<dbReference type="FunFam" id="2.60.40.60:FF:000129">
    <property type="entry name" value="protocadherin alpha-C2 isoform X1"/>
    <property type="match status" value="1"/>
</dbReference>
<dbReference type="Gene3D" id="2.60.40.60">
    <property type="entry name" value="Cadherins"/>
    <property type="match status" value="6"/>
</dbReference>
<organism evidence="16 17">
    <name type="scientific">Hippocampus comes</name>
    <name type="common">Tiger tail seahorse</name>
    <dbReference type="NCBI Taxonomy" id="109280"/>
    <lineage>
        <taxon>Eukaryota</taxon>
        <taxon>Metazoa</taxon>
        <taxon>Chordata</taxon>
        <taxon>Craniata</taxon>
        <taxon>Vertebrata</taxon>
        <taxon>Euteleostomi</taxon>
        <taxon>Actinopterygii</taxon>
        <taxon>Neopterygii</taxon>
        <taxon>Teleostei</taxon>
        <taxon>Neoteleostei</taxon>
        <taxon>Acanthomorphata</taxon>
        <taxon>Syngnathiaria</taxon>
        <taxon>Syngnathiformes</taxon>
        <taxon>Syngnathoidei</taxon>
        <taxon>Syngnathidae</taxon>
        <taxon>Hippocampus</taxon>
    </lineage>
</organism>
<feature type="transmembrane region" description="Helical" evidence="13">
    <location>
        <begin position="677"/>
        <end position="702"/>
    </location>
</feature>
<keyword evidence="17" id="KW-1185">Reference proteome</keyword>
<dbReference type="InterPro" id="IPR015919">
    <property type="entry name" value="Cadherin-like_sf"/>
</dbReference>
<dbReference type="GeneTree" id="ENSGT00940000164468"/>
<evidence type="ECO:0000256" key="9">
    <source>
        <dbReference type="ARBA" id="ARBA00022989"/>
    </source>
</evidence>
<dbReference type="GO" id="GO:0007156">
    <property type="term" value="P:homophilic cell adhesion via plasma membrane adhesion molecules"/>
    <property type="evidence" value="ECO:0007669"/>
    <property type="project" value="InterPro"/>
</dbReference>
<dbReference type="Proteomes" id="UP000264820">
    <property type="component" value="Unplaced"/>
</dbReference>
<evidence type="ECO:0000256" key="5">
    <source>
        <dbReference type="ARBA" id="ARBA00022729"/>
    </source>
</evidence>
<keyword evidence="10 13" id="KW-0472">Membrane</keyword>
<evidence type="ECO:0000256" key="10">
    <source>
        <dbReference type="ARBA" id="ARBA00023136"/>
    </source>
</evidence>
<dbReference type="GO" id="GO:0005509">
    <property type="term" value="F:calcium ion binding"/>
    <property type="evidence" value="ECO:0007669"/>
    <property type="project" value="UniProtKB-UniRule"/>
</dbReference>
<evidence type="ECO:0000256" key="3">
    <source>
        <dbReference type="ARBA" id="ARBA00022475"/>
    </source>
</evidence>
<evidence type="ECO:0000313" key="16">
    <source>
        <dbReference type="Ensembl" id="ENSHCOP00000022979.1"/>
    </source>
</evidence>
<feature type="domain" description="Cadherin" evidence="15">
    <location>
        <begin position="124"/>
        <end position="232"/>
    </location>
</feature>
<feature type="domain" description="Cadherin" evidence="15">
    <location>
        <begin position="442"/>
        <end position="551"/>
    </location>
</feature>
<dbReference type="PANTHER" id="PTHR24028:SF296">
    <property type="entry name" value="PROTOCADHERIN 1 GAMMA 11 PRECURSOR-RELATED"/>
    <property type="match status" value="1"/>
</dbReference>
<dbReference type="Pfam" id="PF00028">
    <property type="entry name" value="Cadherin"/>
    <property type="match status" value="5"/>
</dbReference>
<dbReference type="InterPro" id="IPR020894">
    <property type="entry name" value="Cadherin_CS"/>
</dbReference>
<dbReference type="InterPro" id="IPR002126">
    <property type="entry name" value="Cadherin-like_dom"/>
</dbReference>